<proteinExistence type="predicted"/>
<comment type="caution">
    <text evidence="1">The sequence shown here is derived from an EMBL/GenBank/DDBJ whole genome shotgun (WGS) entry which is preliminary data.</text>
</comment>
<evidence type="ECO:0000313" key="1">
    <source>
        <dbReference type="EMBL" id="KAI4801666.1"/>
    </source>
</evidence>
<reference evidence="1" key="1">
    <citation type="submission" date="2022-05" db="EMBL/GenBank/DDBJ databases">
        <title>Chromosome-level genome of Chaenocephalus aceratus.</title>
        <authorList>
            <person name="Park H."/>
        </authorList>
    </citation>
    <scope>NUCLEOTIDE SEQUENCE</scope>
    <source>
        <strain evidence="1">KU_202001</strain>
    </source>
</reference>
<keyword evidence="2" id="KW-1185">Reference proteome</keyword>
<evidence type="ECO:0000313" key="2">
    <source>
        <dbReference type="Proteomes" id="UP001057452"/>
    </source>
</evidence>
<organism evidence="1 2">
    <name type="scientific">Chaenocephalus aceratus</name>
    <name type="common">Blackfin icefish</name>
    <name type="synonym">Chaenichthys aceratus</name>
    <dbReference type="NCBI Taxonomy" id="36190"/>
    <lineage>
        <taxon>Eukaryota</taxon>
        <taxon>Metazoa</taxon>
        <taxon>Chordata</taxon>
        <taxon>Craniata</taxon>
        <taxon>Vertebrata</taxon>
        <taxon>Euteleostomi</taxon>
        <taxon>Actinopterygii</taxon>
        <taxon>Neopterygii</taxon>
        <taxon>Teleostei</taxon>
        <taxon>Neoteleostei</taxon>
        <taxon>Acanthomorphata</taxon>
        <taxon>Eupercaria</taxon>
        <taxon>Perciformes</taxon>
        <taxon>Notothenioidei</taxon>
        <taxon>Channichthyidae</taxon>
        <taxon>Chaenocephalus</taxon>
    </lineage>
</organism>
<accession>A0ACB9VNX9</accession>
<sequence>MSGEVRLKKLEKLILDGPAQSVGQCLSVETLLDILVCLYDECNNSPRREKNILEFLEWAKPFTSKVKQMRLHKEDFEILKVIGRGAFGEVAVVKVRNTDKVFAMKILNKWEMLKRAETACFREERDVLVNGNCQWITTLHYAFQDDNNLYLVMDYYVGGDLLTLLSKFEDRLPEEMAKFYLAEMVLAIDSVHQLHYVHRDIKPDNILLDMNGHIRLADFGSCLKLMEDGTVQSSVAVGTPDYISPEILQAMEDGKGKYGPECDWWSLGVCMYEMLYGETPFYAESLVETYGKIMNHKERFQFPQQITDVSEDAKDLIRRLICSREHRLGQNGIEDFQHHPFFVGIIWENILTCEAPYIPEVSSPTDTSNFDVDDDCLKNSETMPPPSHTAFSGHHLPFVGFTYTSKCSLSDRASLRQLRGLEDSLATEAYERRIRRLEQEKLELSRKLQESTQTVQALQHPSGEGPVGPNREGEVRSLKSEIDILKKQIADSGQMEKQLEDVSLARRDLEDSSKHTRTLEKQMKSVSQERDDMHKDILDANEKLKAQSKELKDAHSQRKLAMQEFSELNERLTDLRSVKQRLARQLRDKEEEVESQGQKVEALRLEVRKAERAKKEMEAHSEEQTAEAQKERKLRERLKVKQGSSAPAASADQTQEVGRLRGDLEKKTLLYEEELARREGQHGSELKGLRKELRDAESQHLALQKEILMLKDKLDKTRRE</sequence>
<gene>
    <name evidence="1" type="ORF">KUCAC02_019544</name>
</gene>
<feature type="non-terminal residue" evidence="1">
    <location>
        <position position="720"/>
    </location>
</feature>
<protein>
    <submittedName>
        <fullName evidence="1">Uncharacterized protein</fullName>
    </submittedName>
</protein>
<dbReference type="Proteomes" id="UP001057452">
    <property type="component" value="Chromosome 24"/>
</dbReference>
<name>A0ACB9VNX9_CHAAC</name>
<dbReference type="EMBL" id="CM043808">
    <property type="protein sequence ID" value="KAI4801666.1"/>
    <property type="molecule type" value="Genomic_DNA"/>
</dbReference>